<dbReference type="PANTHER" id="PTHR34222">
    <property type="entry name" value="GAG_PRE-INTEGRS DOMAIN-CONTAINING PROTEIN"/>
    <property type="match status" value="1"/>
</dbReference>
<name>A0A803PQS3_CANSA</name>
<feature type="domain" description="Reverse transcriptase Ty1/copia-type" evidence="2">
    <location>
        <begin position="342"/>
        <end position="494"/>
    </location>
</feature>
<dbReference type="Gramene" id="evm.model.05.525">
    <property type="protein sequence ID" value="cds.evm.model.05.525"/>
    <property type="gene ID" value="evm.TU.05.525"/>
</dbReference>
<dbReference type="PANTHER" id="PTHR34222:SF99">
    <property type="entry name" value="PROTEIN, PUTATIVE-RELATED"/>
    <property type="match status" value="1"/>
</dbReference>
<reference evidence="3" key="2">
    <citation type="submission" date="2021-03" db="UniProtKB">
        <authorList>
            <consortium name="EnsemblPlants"/>
        </authorList>
    </citation>
    <scope>IDENTIFICATION</scope>
</reference>
<dbReference type="EnsemblPlants" id="evm.model.05.525">
    <property type="protein sequence ID" value="cds.evm.model.05.525"/>
    <property type="gene ID" value="evm.TU.05.525"/>
</dbReference>
<keyword evidence="4" id="KW-1185">Reference proteome</keyword>
<dbReference type="Proteomes" id="UP000596661">
    <property type="component" value="Chromosome 5"/>
</dbReference>
<accession>A0A803PQS3</accession>
<organism evidence="3 4">
    <name type="scientific">Cannabis sativa</name>
    <name type="common">Hemp</name>
    <name type="synonym">Marijuana</name>
    <dbReference type="NCBI Taxonomy" id="3483"/>
    <lineage>
        <taxon>Eukaryota</taxon>
        <taxon>Viridiplantae</taxon>
        <taxon>Streptophyta</taxon>
        <taxon>Embryophyta</taxon>
        <taxon>Tracheophyta</taxon>
        <taxon>Spermatophyta</taxon>
        <taxon>Magnoliopsida</taxon>
        <taxon>eudicotyledons</taxon>
        <taxon>Gunneridae</taxon>
        <taxon>Pentapetalae</taxon>
        <taxon>rosids</taxon>
        <taxon>fabids</taxon>
        <taxon>Rosales</taxon>
        <taxon>Cannabaceae</taxon>
        <taxon>Cannabis</taxon>
    </lineage>
</organism>
<feature type="region of interest" description="Disordered" evidence="1">
    <location>
        <begin position="229"/>
        <end position="251"/>
    </location>
</feature>
<dbReference type="InterPro" id="IPR043502">
    <property type="entry name" value="DNA/RNA_pol_sf"/>
</dbReference>
<proteinExistence type="predicted"/>
<dbReference type="EMBL" id="UZAU01000428">
    <property type="status" value="NOT_ANNOTATED_CDS"/>
    <property type="molecule type" value="Genomic_DNA"/>
</dbReference>
<reference evidence="3" key="1">
    <citation type="submission" date="2018-11" db="EMBL/GenBank/DDBJ databases">
        <authorList>
            <person name="Grassa J C."/>
        </authorList>
    </citation>
    <scope>NUCLEOTIDE SEQUENCE [LARGE SCALE GENOMIC DNA]</scope>
</reference>
<evidence type="ECO:0000313" key="4">
    <source>
        <dbReference type="Proteomes" id="UP000596661"/>
    </source>
</evidence>
<evidence type="ECO:0000256" key="1">
    <source>
        <dbReference type="SAM" id="MobiDB-lite"/>
    </source>
</evidence>
<dbReference type="AlphaFoldDB" id="A0A803PQS3"/>
<evidence type="ECO:0000259" key="2">
    <source>
        <dbReference type="Pfam" id="PF07727"/>
    </source>
</evidence>
<dbReference type="SUPFAM" id="SSF56672">
    <property type="entry name" value="DNA/RNA polymerases"/>
    <property type="match status" value="1"/>
</dbReference>
<evidence type="ECO:0000313" key="3">
    <source>
        <dbReference type="EnsemblPlants" id="cds.evm.model.05.525"/>
    </source>
</evidence>
<sequence>MLHGKLFAGPFTMDSIMNFFVSPIAEQAIASEHNSVAFSGKSCFPPIIIPSSFPCVVFFFSGDVHVYSEELLSSSTLPLYSLSITFFYLASFTIMATNDQEVGPGDEVPTHVNNGDDQSQTTNNGVNTQLMRSRNPIEDPFDPYYLHHGDNLRNFHEISSSILYVESAAAIWKNLRVLFQQRDGTPIYNLKKNLMNLKQDNQTEENQRRSQNLSVDSNSNMAFAFQGEKTTSKLESQGPPKTHPPKRGRPFCTHCNMHRHTIEKCYKIHGYPPGYNKNGKTKEAATNQFQTSNIDCSTSNESNTMLPQLTPNQYQQLLNLLTAQTIGLKQTDPSSSAALLTNNTWTMVPLPPGKHAIRCIWVYRIKYNSDESVERLKTRLVAQGYTQQEGLDFFDTFSPVAKMVTFKLLLAIVAIKQWHTLQLDINNAFLNGDLDEEVYMQLPQGLKLPSNIQGTNLVYKLHKSIYDLKQSSRQWYKKLIEALLEEGFAQSKAIIHSSPEAPKTHSWHSLSMWTTSSLQAPI</sequence>
<protein>
    <recommendedName>
        <fullName evidence="2">Reverse transcriptase Ty1/copia-type domain-containing protein</fullName>
    </recommendedName>
</protein>
<dbReference type="Pfam" id="PF07727">
    <property type="entry name" value="RVT_2"/>
    <property type="match status" value="1"/>
</dbReference>
<dbReference type="InterPro" id="IPR013103">
    <property type="entry name" value="RVT_2"/>
</dbReference>